<dbReference type="AlphaFoldDB" id="A0A669Q5K0"/>
<keyword evidence="8" id="KW-1185">Reference proteome</keyword>
<evidence type="ECO:0000313" key="7">
    <source>
        <dbReference type="Ensembl" id="ENSPCLP00000015809.1"/>
    </source>
</evidence>
<evidence type="ECO:0000313" key="8">
    <source>
        <dbReference type="Proteomes" id="UP000472261"/>
    </source>
</evidence>
<dbReference type="InterPro" id="IPR001427">
    <property type="entry name" value="RNaseA"/>
</dbReference>
<proteinExistence type="inferred from homology"/>
<dbReference type="InterPro" id="IPR036816">
    <property type="entry name" value="RNaseA-like_dom_sf"/>
</dbReference>
<evidence type="ECO:0000256" key="2">
    <source>
        <dbReference type="ARBA" id="ARBA00005600"/>
    </source>
</evidence>
<sequence>MAMSSLWWTAILLLALTVSMFSGAPTYQDFLQRHMDFPRTPSSDDNNYCNVMMMQRGMSFPGRCVTHNTFVHTEPADLTSVCTNQPDDSLCTSGQHFPVTVCNLIRSHPTCAYSGNQFNHRVRVKCAGDLPVVLDSTFQ</sequence>
<keyword evidence="5" id="KW-0732">Signal</keyword>
<dbReference type="GO" id="GO:0005576">
    <property type="term" value="C:extracellular region"/>
    <property type="evidence" value="ECO:0007669"/>
    <property type="project" value="UniProtKB-SubCell"/>
</dbReference>
<dbReference type="Ensembl" id="ENSPCLT00000020805.1">
    <property type="protein sequence ID" value="ENSPCLP00000015809.1"/>
    <property type="gene ID" value="ENSPCLG00000012874.1"/>
</dbReference>
<protein>
    <recommendedName>
        <fullName evidence="6">Ribonuclease A-domain domain-containing protein</fullName>
    </recommendedName>
</protein>
<feature type="domain" description="Ribonuclease A-domain" evidence="6">
    <location>
        <begin position="23"/>
        <end position="138"/>
    </location>
</feature>
<reference evidence="7" key="1">
    <citation type="submission" date="2025-08" db="UniProtKB">
        <authorList>
            <consortium name="Ensembl"/>
        </authorList>
    </citation>
    <scope>IDENTIFICATION</scope>
</reference>
<dbReference type="SUPFAM" id="SSF54076">
    <property type="entry name" value="RNase A-like"/>
    <property type="match status" value="1"/>
</dbReference>
<comment type="similarity">
    <text evidence="2">Belongs to the pancreatic ribonuclease family.</text>
</comment>
<evidence type="ECO:0000256" key="1">
    <source>
        <dbReference type="ARBA" id="ARBA00004613"/>
    </source>
</evidence>
<evidence type="ECO:0000259" key="6">
    <source>
        <dbReference type="SMART" id="SM00092"/>
    </source>
</evidence>
<feature type="chain" id="PRO_5025473824" description="Ribonuclease A-domain domain-containing protein" evidence="5">
    <location>
        <begin position="24"/>
        <end position="139"/>
    </location>
</feature>
<dbReference type="Proteomes" id="UP000472261">
    <property type="component" value="Unplaced"/>
</dbReference>
<evidence type="ECO:0000256" key="4">
    <source>
        <dbReference type="ARBA" id="ARBA00023157"/>
    </source>
</evidence>
<feature type="signal peptide" evidence="5">
    <location>
        <begin position="1"/>
        <end position="23"/>
    </location>
</feature>
<dbReference type="CDD" id="cd06265">
    <property type="entry name" value="RNase_A_canonical"/>
    <property type="match status" value="1"/>
</dbReference>
<comment type="subcellular location">
    <subcellularLocation>
        <location evidence="1">Secreted</location>
    </subcellularLocation>
</comment>
<dbReference type="PRINTS" id="PR00794">
    <property type="entry name" value="RIBONUCLEASE"/>
</dbReference>
<name>A0A669Q5K0_PHACC</name>
<evidence type="ECO:0000256" key="5">
    <source>
        <dbReference type="SAM" id="SignalP"/>
    </source>
</evidence>
<accession>A0A669Q5K0</accession>
<dbReference type="SMART" id="SM00092">
    <property type="entry name" value="RNAse_Pc"/>
    <property type="match status" value="1"/>
</dbReference>
<dbReference type="GO" id="GO:0050830">
    <property type="term" value="P:defense response to Gram-positive bacterium"/>
    <property type="evidence" value="ECO:0007669"/>
    <property type="project" value="TreeGrafter"/>
</dbReference>
<dbReference type="Pfam" id="PF00074">
    <property type="entry name" value="RnaseA"/>
    <property type="match status" value="1"/>
</dbReference>
<dbReference type="GO" id="GO:0003676">
    <property type="term" value="F:nucleic acid binding"/>
    <property type="evidence" value="ECO:0007669"/>
    <property type="project" value="InterPro"/>
</dbReference>
<dbReference type="InterPro" id="IPR023412">
    <property type="entry name" value="RNaseA_domain"/>
</dbReference>
<dbReference type="OMA" id="HNYCNRM"/>
<reference evidence="7" key="2">
    <citation type="submission" date="2025-09" db="UniProtKB">
        <authorList>
            <consortium name="Ensembl"/>
        </authorList>
    </citation>
    <scope>IDENTIFICATION</scope>
</reference>
<dbReference type="PANTHER" id="PTHR11437:SF10">
    <property type="entry name" value="ANGIOGENIN-RELATED"/>
    <property type="match status" value="1"/>
</dbReference>
<dbReference type="PANTHER" id="PTHR11437">
    <property type="entry name" value="RIBONUCLEASE"/>
    <property type="match status" value="1"/>
</dbReference>
<keyword evidence="4" id="KW-1015">Disulfide bond</keyword>
<dbReference type="Gene3D" id="3.10.130.10">
    <property type="entry name" value="Ribonuclease A-like domain"/>
    <property type="match status" value="1"/>
</dbReference>
<keyword evidence="3" id="KW-0964">Secreted</keyword>
<evidence type="ECO:0000256" key="3">
    <source>
        <dbReference type="ARBA" id="ARBA00022525"/>
    </source>
</evidence>
<organism evidence="7 8">
    <name type="scientific">Phasianus colchicus</name>
    <name type="common">Common pheasant</name>
    <dbReference type="NCBI Taxonomy" id="9054"/>
    <lineage>
        <taxon>Eukaryota</taxon>
        <taxon>Metazoa</taxon>
        <taxon>Chordata</taxon>
        <taxon>Craniata</taxon>
        <taxon>Vertebrata</taxon>
        <taxon>Euteleostomi</taxon>
        <taxon>Archelosauria</taxon>
        <taxon>Archosauria</taxon>
        <taxon>Dinosauria</taxon>
        <taxon>Saurischia</taxon>
        <taxon>Theropoda</taxon>
        <taxon>Coelurosauria</taxon>
        <taxon>Aves</taxon>
        <taxon>Neognathae</taxon>
        <taxon>Galloanserae</taxon>
        <taxon>Galliformes</taxon>
        <taxon>Phasianidae</taxon>
        <taxon>Phasianinae</taxon>
        <taxon>Phasianus</taxon>
    </lineage>
</organism>
<dbReference type="GO" id="GO:0004540">
    <property type="term" value="F:RNA nuclease activity"/>
    <property type="evidence" value="ECO:0007669"/>
    <property type="project" value="TreeGrafter"/>
</dbReference>